<accession>A0ABS7F8P2</accession>
<sequence length="197" mass="22815">MSQPDRYALDKETIKLNIYRLLCIFYADSIISYNSDPANPSLEKKLGDELYTREISHLLLNIAITIRTLDNLHADIESYRSVRDRINNKHRSGEFLNNTQNLSRDENKNLIRTACNKIIHAEKMIPKKIKSTNAHRIDQDELLSSCQFNLINFKPTDWSHLSGIITLEGNHKNEKWVHDLDVAKFSAALIELIQEIN</sequence>
<dbReference type="RefSeq" id="WP_146008413.1">
    <property type="nucleotide sequence ID" value="NZ_CP142381.1"/>
</dbReference>
<name>A0ABS7F8P2_9NEIS</name>
<dbReference type="Proteomes" id="UP000711178">
    <property type="component" value="Unassembled WGS sequence"/>
</dbReference>
<dbReference type="GeneID" id="89687908"/>
<proteinExistence type="predicted"/>
<evidence type="ECO:0008006" key="3">
    <source>
        <dbReference type="Google" id="ProtNLM"/>
    </source>
</evidence>
<keyword evidence="2" id="KW-1185">Reference proteome</keyword>
<organism evidence="1 2">
    <name type="scientific">Chromobacterium subtsugae</name>
    <dbReference type="NCBI Taxonomy" id="251747"/>
    <lineage>
        <taxon>Bacteria</taxon>
        <taxon>Pseudomonadati</taxon>
        <taxon>Pseudomonadota</taxon>
        <taxon>Betaproteobacteria</taxon>
        <taxon>Neisseriales</taxon>
        <taxon>Chromobacteriaceae</taxon>
        <taxon>Chromobacterium</taxon>
    </lineage>
</organism>
<gene>
    <name evidence="1" type="ORF">KIF53_02005</name>
</gene>
<dbReference type="EMBL" id="JAHDTB010000001">
    <property type="protein sequence ID" value="MBW8286412.1"/>
    <property type="molecule type" value="Genomic_DNA"/>
</dbReference>
<comment type="caution">
    <text evidence="1">The sequence shown here is derived from an EMBL/GenBank/DDBJ whole genome shotgun (WGS) entry which is preliminary data.</text>
</comment>
<reference evidence="1 2" key="1">
    <citation type="submission" date="2021-05" db="EMBL/GenBank/DDBJ databases">
        <title>Draft Whole Genome Sequencing Of Biosensor Chromobacterium violaceum Strain CV026 Reveals A Regulatory RNA In Chromobacterium violaceum Phenotype Regulatory Network.</title>
        <authorList>
            <person name="Hong K.W."/>
            <person name="Chan K.G."/>
            <person name="Chang C.-Y."/>
        </authorList>
    </citation>
    <scope>NUCLEOTIDE SEQUENCE [LARGE SCALE GENOMIC DNA]</scope>
    <source>
        <strain evidence="1 2">ATCC 31532</strain>
    </source>
</reference>
<evidence type="ECO:0000313" key="2">
    <source>
        <dbReference type="Proteomes" id="UP000711178"/>
    </source>
</evidence>
<protein>
    <recommendedName>
        <fullName evidence="3">HEPN AbiU2-like domain-containing protein</fullName>
    </recommendedName>
</protein>
<evidence type="ECO:0000313" key="1">
    <source>
        <dbReference type="EMBL" id="MBW8286412.1"/>
    </source>
</evidence>